<name>A0AAD7VGR5_QUISA</name>
<proteinExistence type="predicted"/>
<dbReference type="GO" id="GO:0008168">
    <property type="term" value="F:methyltransferase activity"/>
    <property type="evidence" value="ECO:0007669"/>
    <property type="project" value="UniProtKB-KW"/>
</dbReference>
<sequence length="404" mass="44958">MALELDGSTFETINPSRFISFTFPNPTRSNALLRLAVIDSPLQRSDSPQVASMFVPEGRETDWIFSTESGQLQLLFSSPGISRLILIGNQPIDGDRSLLIYHRCMNKHSTYQKELEGRMQSLFLALSPKSLFKNGIPEIPILSYEDNVVCSVVLEKCVGSVGEMLVEDIEIVSEAVLGGSRKREFRRRLRFKRMPNLIQTEILIVPESNFDLSSEGIGEVKFRPDLRVLVHPYLAPMVASLSLVGDYIEQQIRCGLRPKALCLGVGGGALLSFLRTQLGFEITGMDADNEVLRIARHYFGLEDDQLMHLCVGDAIKFIRKLAYSANRLKNNCYSGNGEDIDNKYDVLMVDLDSSDVRSGLSAPPLNFIKKHVFQAAKLVLSDSGILTINVIPPRVISSSQSSKE</sequence>
<dbReference type="Gene3D" id="3.40.50.150">
    <property type="entry name" value="Vaccinia Virus protein VP39"/>
    <property type="match status" value="1"/>
</dbReference>
<evidence type="ECO:0000313" key="2">
    <source>
        <dbReference type="Proteomes" id="UP001163823"/>
    </source>
</evidence>
<reference evidence="1" key="1">
    <citation type="journal article" date="2023" name="Science">
        <title>Elucidation of the pathway for biosynthesis of saponin adjuvants from the soapbark tree.</title>
        <authorList>
            <person name="Reed J."/>
            <person name="Orme A."/>
            <person name="El-Demerdash A."/>
            <person name="Owen C."/>
            <person name="Martin L.B.B."/>
            <person name="Misra R.C."/>
            <person name="Kikuchi S."/>
            <person name="Rejzek M."/>
            <person name="Martin A.C."/>
            <person name="Harkess A."/>
            <person name="Leebens-Mack J."/>
            <person name="Louveau T."/>
            <person name="Stephenson M.J."/>
            <person name="Osbourn A."/>
        </authorList>
    </citation>
    <scope>NUCLEOTIDE SEQUENCE</scope>
    <source>
        <strain evidence="1">S10</strain>
    </source>
</reference>
<dbReference type="Proteomes" id="UP001163823">
    <property type="component" value="Chromosome 3"/>
</dbReference>
<protein>
    <submittedName>
        <fullName evidence="1">Methyltransferase-like protein 13</fullName>
    </submittedName>
</protein>
<keyword evidence="2" id="KW-1185">Reference proteome</keyword>
<accession>A0AAD7VGR5</accession>
<keyword evidence="1" id="KW-0808">Transferase</keyword>
<organism evidence="1 2">
    <name type="scientific">Quillaja saponaria</name>
    <name type="common">Soap bark tree</name>
    <dbReference type="NCBI Taxonomy" id="32244"/>
    <lineage>
        <taxon>Eukaryota</taxon>
        <taxon>Viridiplantae</taxon>
        <taxon>Streptophyta</taxon>
        <taxon>Embryophyta</taxon>
        <taxon>Tracheophyta</taxon>
        <taxon>Spermatophyta</taxon>
        <taxon>Magnoliopsida</taxon>
        <taxon>eudicotyledons</taxon>
        <taxon>Gunneridae</taxon>
        <taxon>Pentapetalae</taxon>
        <taxon>rosids</taxon>
        <taxon>fabids</taxon>
        <taxon>Fabales</taxon>
        <taxon>Quillajaceae</taxon>
        <taxon>Quillaja</taxon>
    </lineage>
</organism>
<dbReference type="InterPro" id="IPR029063">
    <property type="entry name" value="SAM-dependent_MTases_sf"/>
</dbReference>
<evidence type="ECO:0000313" key="1">
    <source>
        <dbReference type="EMBL" id="KAJ7974950.1"/>
    </source>
</evidence>
<comment type="caution">
    <text evidence="1">The sequence shown here is derived from an EMBL/GenBank/DDBJ whole genome shotgun (WGS) entry which is preliminary data.</text>
</comment>
<gene>
    <name evidence="1" type="ORF">O6P43_004939</name>
</gene>
<dbReference type="CDD" id="cd02440">
    <property type="entry name" value="AdoMet_MTases"/>
    <property type="match status" value="1"/>
</dbReference>
<dbReference type="EMBL" id="JARAOO010000003">
    <property type="protein sequence ID" value="KAJ7974950.1"/>
    <property type="molecule type" value="Genomic_DNA"/>
</dbReference>
<dbReference type="AlphaFoldDB" id="A0AAD7VGR5"/>
<dbReference type="SUPFAM" id="SSF53335">
    <property type="entry name" value="S-adenosyl-L-methionine-dependent methyltransferases"/>
    <property type="match status" value="1"/>
</dbReference>
<keyword evidence="1" id="KW-0489">Methyltransferase</keyword>
<dbReference type="KEGG" id="qsa:O6P43_004939"/>
<dbReference type="GO" id="GO:0032259">
    <property type="term" value="P:methylation"/>
    <property type="evidence" value="ECO:0007669"/>
    <property type="project" value="UniProtKB-KW"/>
</dbReference>